<keyword evidence="16" id="KW-1185">Reference proteome</keyword>
<evidence type="ECO:0000259" key="14">
    <source>
        <dbReference type="PROSITE" id="PS50011"/>
    </source>
</evidence>
<evidence type="ECO:0000256" key="8">
    <source>
        <dbReference type="ARBA" id="ARBA00037982"/>
    </source>
</evidence>
<protein>
    <recommendedName>
        <fullName evidence="1">non-specific serine/threonine protein kinase</fullName>
        <ecNumber evidence="1">2.7.11.1</ecNumber>
    </recommendedName>
</protein>
<evidence type="ECO:0000256" key="1">
    <source>
        <dbReference type="ARBA" id="ARBA00012513"/>
    </source>
</evidence>
<evidence type="ECO:0000256" key="10">
    <source>
        <dbReference type="ARBA" id="ARBA00048977"/>
    </source>
</evidence>
<dbReference type="InterPro" id="IPR008271">
    <property type="entry name" value="Ser/Thr_kinase_AS"/>
</dbReference>
<evidence type="ECO:0000256" key="6">
    <source>
        <dbReference type="ARBA" id="ARBA00022840"/>
    </source>
</evidence>
<feature type="compositionally biased region" description="Polar residues" evidence="12">
    <location>
        <begin position="986"/>
        <end position="997"/>
    </location>
</feature>
<proteinExistence type="inferred from homology"/>
<comment type="catalytic activity">
    <reaction evidence="9">
        <text>L-threonyl-[protein] + ATP = O-phospho-L-threonyl-[protein] + ADP + H(+)</text>
        <dbReference type="Rhea" id="RHEA:46608"/>
        <dbReference type="Rhea" id="RHEA-COMP:11060"/>
        <dbReference type="Rhea" id="RHEA-COMP:11605"/>
        <dbReference type="ChEBI" id="CHEBI:15378"/>
        <dbReference type="ChEBI" id="CHEBI:30013"/>
        <dbReference type="ChEBI" id="CHEBI:30616"/>
        <dbReference type="ChEBI" id="CHEBI:61977"/>
        <dbReference type="ChEBI" id="CHEBI:456216"/>
        <dbReference type="EC" id="2.7.11.1"/>
    </reaction>
    <physiologicalReaction direction="left-to-right" evidence="9">
        <dbReference type="Rhea" id="RHEA:46609"/>
    </physiologicalReaction>
</comment>
<dbReference type="GO" id="GO:0004694">
    <property type="term" value="F:eukaryotic translation initiation factor 2alpha kinase activity"/>
    <property type="evidence" value="ECO:0007669"/>
    <property type="project" value="TreeGrafter"/>
</dbReference>
<dbReference type="AlphaFoldDB" id="A0A8J8P0P0"/>
<dbReference type="InterPro" id="IPR050339">
    <property type="entry name" value="CC_SR_Kinase"/>
</dbReference>
<dbReference type="SUPFAM" id="SSF56112">
    <property type="entry name" value="Protein kinase-like (PK-like)"/>
    <property type="match status" value="1"/>
</dbReference>
<evidence type="ECO:0000256" key="4">
    <source>
        <dbReference type="ARBA" id="ARBA00022741"/>
    </source>
</evidence>
<dbReference type="Proteomes" id="UP000785679">
    <property type="component" value="Unassembled WGS sequence"/>
</dbReference>
<dbReference type="OrthoDB" id="313273at2759"/>
<dbReference type="SMART" id="SM00220">
    <property type="entry name" value="S_TKc"/>
    <property type="match status" value="1"/>
</dbReference>
<dbReference type="PROSITE" id="PS00107">
    <property type="entry name" value="PROTEIN_KINASE_ATP"/>
    <property type="match status" value="1"/>
</dbReference>
<dbReference type="InterPro" id="IPR017441">
    <property type="entry name" value="Protein_kinase_ATP_BS"/>
</dbReference>
<feature type="domain" description="Protein kinase" evidence="14">
    <location>
        <begin position="442"/>
        <end position="822"/>
    </location>
</feature>
<evidence type="ECO:0000256" key="12">
    <source>
        <dbReference type="SAM" id="MobiDB-lite"/>
    </source>
</evidence>
<dbReference type="PROSITE" id="PS50011">
    <property type="entry name" value="PROTEIN_KINASE_DOM"/>
    <property type="match status" value="1"/>
</dbReference>
<name>A0A8J8P0P0_HALGN</name>
<dbReference type="InterPro" id="IPR000719">
    <property type="entry name" value="Prot_kinase_dom"/>
</dbReference>
<evidence type="ECO:0000256" key="2">
    <source>
        <dbReference type="ARBA" id="ARBA00022527"/>
    </source>
</evidence>
<keyword evidence="6 11" id="KW-0067">ATP-binding</keyword>
<dbReference type="EMBL" id="RRYP01001973">
    <property type="protein sequence ID" value="TNV85261.1"/>
    <property type="molecule type" value="Genomic_DNA"/>
</dbReference>
<feature type="signal peptide" evidence="13">
    <location>
        <begin position="1"/>
        <end position="17"/>
    </location>
</feature>
<dbReference type="GO" id="GO:0005524">
    <property type="term" value="F:ATP binding"/>
    <property type="evidence" value="ECO:0007669"/>
    <property type="project" value="UniProtKB-UniRule"/>
</dbReference>
<dbReference type="PROSITE" id="PS00108">
    <property type="entry name" value="PROTEIN_KINASE_ST"/>
    <property type="match status" value="1"/>
</dbReference>
<feature type="region of interest" description="Disordered" evidence="12">
    <location>
        <begin position="975"/>
        <end position="997"/>
    </location>
</feature>
<evidence type="ECO:0000256" key="3">
    <source>
        <dbReference type="ARBA" id="ARBA00022679"/>
    </source>
</evidence>
<keyword evidence="13" id="KW-0732">Signal</keyword>
<keyword evidence="7" id="KW-0652">Protein synthesis inhibitor</keyword>
<dbReference type="PANTHER" id="PTHR11042:SF160">
    <property type="entry name" value="EUKARYOTIC TRANSLATION INITIATION FACTOR 2-ALPHA KINASE 1"/>
    <property type="match status" value="1"/>
</dbReference>
<feature type="chain" id="PRO_5035149675" description="non-specific serine/threonine protein kinase" evidence="13">
    <location>
        <begin position="18"/>
        <end position="997"/>
    </location>
</feature>
<evidence type="ECO:0000256" key="5">
    <source>
        <dbReference type="ARBA" id="ARBA00022777"/>
    </source>
</evidence>
<dbReference type="Gene3D" id="3.30.200.20">
    <property type="entry name" value="Phosphorylase Kinase, domain 1"/>
    <property type="match status" value="1"/>
</dbReference>
<reference evidence="15" key="1">
    <citation type="submission" date="2019-06" db="EMBL/GenBank/DDBJ databases">
        <authorList>
            <person name="Zheng W."/>
        </authorList>
    </citation>
    <scope>NUCLEOTIDE SEQUENCE</scope>
    <source>
        <strain evidence="15">QDHG01</strain>
    </source>
</reference>
<evidence type="ECO:0000256" key="11">
    <source>
        <dbReference type="PROSITE-ProRule" id="PRU10141"/>
    </source>
</evidence>
<dbReference type="Gene3D" id="1.10.510.10">
    <property type="entry name" value="Transferase(Phosphotransferase) domain 1"/>
    <property type="match status" value="1"/>
</dbReference>
<feature type="binding site" evidence="11">
    <location>
        <position position="472"/>
    </location>
    <ligand>
        <name>ATP</name>
        <dbReference type="ChEBI" id="CHEBI:30616"/>
    </ligand>
</feature>
<feature type="region of interest" description="Disordered" evidence="12">
    <location>
        <begin position="42"/>
        <end position="82"/>
    </location>
</feature>
<comment type="similarity">
    <text evidence="8">Belongs to the protein kinase superfamily. Ser/Thr protein kinase family. GCN2 subfamily.</text>
</comment>
<dbReference type="Pfam" id="PF00069">
    <property type="entry name" value="Pkinase"/>
    <property type="match status" value="2"/>
</dbReference>
<organism evidence="15 16">
    <name type="scientific">Halteria grandinella</name>
    <dbReference type="NCBI Taxonomy" id="5974"/>
    <lineage>
        <taxon>Eukaryota</taxon>
        <taxon>Sar</taxon>
        <taxon>Alveolata</taxon>
        <taxon>Ciliophora</taxon>
        <taxon>Intramacronucleata</taxon>
        <taxon>Spirotrichea</taxon>
        <taxon>Stichotrichia</taxon>
        <taxon>Sporadotrichida</taxon>
        <taxon>Halteriidae</taxon>
        <taxon>Halteria</taxon>
    </lineage>
</organism>
<dbReference type="GO" id="GO:0017148">
    <property type="term" value="P:negative regulation of translation"/>
    <property type="evidence" value="ECO:0007669"/>
    <property type="project" value="UniProtKB-KW"/>
</dbReference>
<dbReference type="InterPro" id="IPR011009">
    <property type="entry name" value="Kinase-like_dom_sf"/>
</dbReference>
<dbReference type="EC" id="2.7.11.1" evidence="1"/>
<dbReference type="PANTHER" id="PTHR11042">
    <property type="entry name" value="EUKARYOTIC TRANSLATION INITIATION FACTOR 2-ALPHA KINASE EIF2-ALPHA KINASE -RELATED"/>
    <property type="match status" value="1"/>
</dbReference>
<sequence length="997" mass="115704">MVVLLSIILGLLYRKHQLNEEIMRKNEELEKNISQLKSELLNKEEKRSEEGSNKEYRRNKQRKFEQRQYRSESNDGFFQKGKKDAGLENNLLRRCNTYEDEDSSCEFQGVYRNNRSEIKLKMHNRLNNQKIVFSNELELNADQNDSSYVVYRGDVQLDKSISESDLVQQSPNYIENQFKGHTKIDQNRNQQESFNEILRKQLSGQKVKAHVSMMQVDMNKVCSNPYQVREQRVHSGHPPTTPEQILKEKISSRGQFNSRARPHSEQRFQHECLIGAVKLTPPNLQNCQQLLNYRQGINSRETSSSRANSLNKKALEQIGVLQLSQKRSFDNTSTDFLQPTSSGLSKVGLMPVINEEILQESPKYKLKNLGQNQQFARKIKPFQEDYDLEKSSIQQSPLRTIASNQTALDEIKMTSIFNNERVMLEKQKSLIYFETGRYKNSFDEISFLGRGGFGICHKVQHKLDSNFYAIKKVRMHLGINQDIKEHKVYREILALPQLNHKNVVRYFGSWVERVDEEESLKIQRHVERLRENLSKNRFLEKKRRNSDYDLLSDSNKDCETSKDESAFFTEQEDSKGLCFDHLSESDADLALTLCDDEALLEFAKSGETFISIDLMIQMEYCSGLSLSSYISDPDRLIDRKQNYHYFKQLVSAVRHIHQNGFIHRDLKPANIFIEGEQLKIGDFGLARKFQKQSGLYDQSRVFSPKSKAEKNRKGLKRNQSMVSMMTTNIGTSTYLSPEQVDNASYNEKVDIYALGLILCELYCKVSTSHERLVILSALKVRTILPEELEWGFPLEAQIIKLLVQKDPSIRPSADDLLNHPFTLRYEKLIEERAYHNLRHREESPFRLNVSKGFEQEVQNLEIISEEKLSQHSIPNSGFDQPGSPIPKLAFLNQRSQSFIAAPNTLLESDGGYQAQHISRDQTFKYLIQREKNQSTPNFFPYFIQQEVEEQRQGPFSLRPRQTAIINCEEMEEKIRGILSESERDQSAYSSTTTPPKA</sequence>
<evidence type="ECO:0000313" key="16">
    <source>
        <dbReference type="Proteomes" id="UP000785679"/>
    </source>
</evidence>
<comment type="catalytic activity">
    <reaction evidence="10">
        <text>L-seryl-[protein] + ATP = O-phospho-L-seryl-[protein] + ADP + H(+)</text>
        <dbReference type="Rhea" id="RHEA:17989"/>
        <dbReference type="Rhea" id="RHEA-COMP:9863"/>
        <dbReference type="Rhea" id="RHEA-COMP:11604"/>
        <dbReference type="ChEBI" id="CHEBI:15378"/>
        <dbReference type="ChEBI" id="CHEBI:29999"/>
        <dbReference type="ChEBI" id="CHEBI:30616"/>
        <dbReference type="ChEBI" id="CHEBI:83421"/>
        <dbReference type="ChEBI" id="CHEBI:456216"/>
        <dbReference type="EC" id="2.7.11.1"/>
    </reaction>
    <physiologicalReaction direction="left-to-right" evidence="10">
        <dbReference type="Rhea" id="RHEA:17990"/>
    </physiologicalReaction>
</comment>
<keyword evidence="3" id="KW-0808">Transferase</keyword>
<evidence type="ECO:0000256" key="7">
    <source>
        <dbReference type="ARBA" id="ARBA00023193"/>
    </source>
</evidence>
<gene>
    <name evidence="15" type="ORF">FGO68_gene17501</name>
</gene>
<dbReference type="CDD" id="cd13996">
    <property type="entry name" value="STKc_EIF2AK"/>
    <property type="match status" value="1"/>
</dbReference>
<comment type="caution">
    <text evidence="15">The sequence shown here is derived from an EMBL/GenBank/DDBJ whole genome shotgun (WGS) entry which is preliminary data.</text>
</comment>
<evidence type="ECO:0000256" key="9">
    <source>
        <dbReference type="ARBA" id="ARBA00048659"/>
    </source>
</evidence>
<dbReference type="GO" id="GO:0005737">
    <property type="term" value="C:cytoplasm"/>
    <property type="evidence" value="ECO:0007669"/>
    <property type="project" value="TreeGrafter"/>
</dbReference>
<keyword evidence="5" id="KW-0418">Kinase</keyword>
<dbReference type="GO" id="GO:0005634">
    <property type="term" value="C:nucleus"/>
    <property type="evidence" value="ECO:0007669"/>
    <property type="project" value="TreeGrafter"/>
</dbReference>
<accession>A0A8J8P0P0</accession>
<keyword evidence="4 11" id="KW-0547">Nucleotide-binding</keyword>
<feature type="compositionally biased region" description="Basic and acidic residues" evidence="12">
    <location>
        <begin position="42"/>
        <end position="73"/>
    </location>
</feature>
<keyword evidence="2" id="KW-0723">Serine/threonine-protein kinase</keyword>
<evidence type="ECO:0000313" key="15">
    <source>
        <dbReference type="EMBL" id="TNV85261.1"/>
    </source>
</evidence>
<evidence type="ECO:0000256" key="13">
    <source>
        <dbReference type="SAM" id="SignalP"/>
    </source>
</evidence>
<feature type="compositionally biased region" description="Basic and acidic residues" evidence="12">
    <location>
        <begin position="975"/>
        <end position="985"/>
    </location>
</feature>